<evidence type="ECO:0000259" key="21">
    <source>
        <dbReference type="PROSITE" id="PS50853"/>
    </source>
</evidence>
<evidence type="ECO:0000256" key="7">
    <source>
        <dbReference type="ARBA" id="ARBA00022737"/>
    </source>
</evidence>
<evidence type="ECO:0000256" key="3">
    <source>
        <dbReference type="ARBA" id="ARBA00008588"/>
    </source>
</evidence>
<feature type="region of interest" description="Disordered" evidence="18">
    <location>
        <begin position="1051"/>
        <end position="1100"/>
    </location>
</feature>
<keyword evidence="13" id="KW-0966">Cell projection</keyword>
<dbReference type="InterPro" id="IPR026966">
    <property type="entry name" value="Neurofascin/L1/NrCAM_C"/>
</dbReference>
<evidence type="ECO:0000256" key="6">
    <source>
        <dbReference type="ARBA" id="ARBA00022729"/>
    </source>
</evidence>
<keyword evidence="8" id="KW-0130">Cell adhesion</keyword>
<dbReference type="InterPro" id="IPR036116">
    <property type="entry name" value="FN3_sf"/>
</dbReference>
<feature type="compositionally biased region" description="Basic and acidic residues" evidence="18">
    <location>
        <begin position="1229"/>
        <end position="1257"/>
    </location>
</feature>
<evidence type="ECO:0000256" key="15">
    <source>
        <dbReference type="ARBA" id="ARBA00060042"/>
    </source>
</evidence>
<dbReference type="PANTHER" id="PTHR44170:SF12">
    <property type="entry name" value="NEUROFASCIN"/>
    <property type="match status" value="1"/>
</dbReference>
<name>A0A7N6FJL6_ANATE</name>
<evidence type="ECO:0000313" key="22">
    <source>
        <dbReference type="Ensembl" id="ENSATEP00000066279.1"/>
    </source>
</evidence>
<keyword evidence="10 19" id="KW-0472">Membrane</keyword>
<reference evidence="22" key="2">
    <citation type="submission" date="2025-08" db="UniProtKB">
        <authorList>
            <consortium name="Ensembl"/>
        </authorList>
    </citation>
    <scope>IDENTIFICATION</scope>
</reference>
<dbReference type="Pfam" id="PF13882">
    <property type="entry name" value="Bravo_FIGEY"/>
    <property type="match status" value="1"/>
</dbReference>
<protein>
    <recommendedName>
        <fullName evidence="17">Neural cell adhesion molecule L1</fullName>
    </recommendedName>
</protein>
<evidence type="ECO:0000256" key="9">
    <source>
        <dbReference type="ARBA" id="ARBA00022989"/>
    </source>
</evidence>
<accession>A0A7N6FJL6</accession>
<dbReference type="SMART" id="SM00060">
    <property type="entry name" value="FN3"/>
    <property type="match status" value="5"/>
</dbReference>
<dbReference type="Pfam" id="PF00041">
    <property type="entry name" value="fn3"/>
    <property type="match status" value="4"/>
</dbReference>
<dbReference type="Gene3D" id="2.60.40.10">
    <property type="entry name" value="Immunoglobulins"/>
    <property type="match status" value="10"/>
</dbReference>
<keyword evidence="11" id="KW-1015">Disulfide bond</keyword>
<evidence type="ECO:0000256" key="14">
    <source>
        <dbReference type="ARBA" id="ARBA00023319"/>
    </source>
</evidence>
<evidence type="ECO:0000256" key="18">
    <source>
        <dbReference type="SAM" id="MobiDB-lite"/>
    </source>
</evidence>
<feature type="domain" description="Ig-like" evidence="20">
    <location>
        <begin position="327"/>
        <end position="414"/>
    </location>
</feature>
<keyword evidence="6" id="KW-0732">Signal</keyword>
<evidence type="ECO:0000313" key="23">
    <source>
        <dbReference type="Proteomes" id="UP000265040"/>
    </source>
</evidence>
<dbReference type="Pfam" id="PF13927">
    <property type="entry name" value="Ig_3"/>
    <property type="match status" value="3"/>
</dbReference>
<dbReference type="SUPFAM" id="SSF49265">
    <property type="entry name" value="Fibronectin type III"/>
    <property type="match status" value="3"/>
</dbReference>
<sequence>PVQPRGFTALMKQPPTIIKQSVKDYIVDPRDNIIIECEAKGNPVPTFSWRRNGKFFNIGKDPRVTMRKRSGTLEIGFRSGGRPEDYEGEYQCFATNDFGVALSNKILLRVSKAPLWPKEVLEPVVVTEGSPLVLPCNPPPGLPPPITFWMNSAMSPIPQDKRVSMGLNGDLYFSNVLAQDAHTDYSCNARFLFTHTIQQKNPFTLKVQTTEPYNDTSYNATDPYGGRKIPESTPTLLSPSGSESSKMVLRDDQLLLECIAAGVPTPTIKWFKKGGELAGRKVKFENYNKTLKIISVSEEDSGEYMCMANNHLGSIRHSIFVQVKAAPYWLDKPIDLVLAPDENGRLVCRANGNPKPNIQWLINGQPIDSAPLNPSRQVQGDTIIFRSVQMGSSAVYQCNASNQHGYLLANAFVSVLDMPPRMLGPKNQLIKVIENNRTFLDCPFFGSPLPELRWFKNGQGSGLDGGQYRVYINGTLEIKRARAEDEGTYTCVANSILGKAENQVRLEVKEPTRIVRGPERQSVNRGTTARFDCKVKSDPSLPFTVAWTKDDKPLSLGWRLKKDEESLTIPNVNEGDEGTYACTVKSEIDQDSASAPWMCVFLCDRPDPPMDLDLSDPAARSVRLTWIPGNDHRSPITEFLVQFEEDQWESGRWQDLATYPGDLNSVILQLAPFVNYQFRVIAVNSVGRSTPSRPSPRYKTSGAAPDVIPRGLQGRGSKKDNMEITWEPLLNLERNGRNLHYNVCWRRKDSGEDWSNVTTLQSKHVVHNTETYVPYEIKVQARNEFGAGPESNVVIGYSGEDKPTDAPTDLRVSKVDSTKANIHWKPVDLNSVQGEFKEYRLYYWRESSLVPSLLVSKEKKTKGFYSTMAEPSGILSDLVPYSKYKMFMVVANSRFEGPPSNTVEFTTKEGVPDAPRFFRINRRNLDTIYLEWDKPLEPNGILIGYQLKYQTVNGTRLGRTQLETFLPNMTDFTLRLPDRSTRYKFYLSALTQVGAGEVYAEESPHFANEGECFYIPTPHTVHHPATYNFSQQMLELTDTFVAVTPTSPPASLAPTTIAPTTISTSTTTTPTTTTTTTTTTTPSTTTTTTTEAPTTTTSPIWNLTVEPNSNYANVSWRHNFPAGSSEFVLEFTLDSNKTVKIVPVKQHPPITVADLIAGAKYHLRVYSHELNSVSSKYVTFKTKPAYIDQVDIATQGWFIGLMCAIALIILILLIVCFIKRSRGGKYPVRDKKDLPLDPVDHKDQDGSFDYHSDEDNKPLQGSQTSLDGNVKESDDSLVDYGEGGDGQFNEDGSFIGQYTVKKDKDETEGNESSEATSPVNAIYSLA</sequence>
<dbReference type="GO" id="GO:0009986">
    <property type="term" value="C:cell surface"/>
    <property type="evidence" value="ECO:0007669"/>
    <property type="project" value="UniProtKB-ARBA"/>
</dbReference>
<dbReference type="CDD" id="cd05875">
    <property type="entry name" value="IgI_hNeurofascin_like"/>
    <property type="match status" value="1"/>
</dbReference>
<evidence type="ECO:0000256" key="12">
    <source>
        <dbReference type="ARBA" id="ARBA00023180"/>
    </source>
</evidence>
<evidence type="ECO:0000256" key="13">
    <source>
        <dbReference type="ARBA" id="ARBA00023273"/>
    </source>
</evidence>
<keyword evidence="14" id="KW-0393">Immunoglobulin domain</keyword>
<reference evidence="22" key="1">
    <citation type="submission" date="2021-04" db="EMBL/GenBank/DDBJ databases">
        <authorList>
            <consortium name="Wellcome Sanger Institute Data Sharing"/>
        </authorList>
    </citation>
    <scope>NUCLEOTIDE SEQUENCE [LARGE SCALE GENOMIC DNA]</scope>
</reference>
<evidence type="ECO:0000256" key="19">
    <source>
        <dbReference type="SAM" id="Phobius"/>
    </source>
</evidence>
<keyword evidence="9 19" id="KW-1133">Transmembrane helix</keyword>
<dbReference type="GO" id="GO:0007420">
    <property type="term" value="P:brain development"/>
    <property type="evidence" value="ECO:0007669"/>
    <property type="project" value="TreeGrafter"/>
</dbReference>
<evidence type="ECO:0000256" key="5">
    <source>
        <dbReference type="ARBA" id="ARBA00022692"/>
    </source>
</evidence>
<dbReference type="InterPro" id="IPR003961">
    <property type="entry name" value="FN3_dom"/>
</dbReference>
<dbReference type="InterPro" id="IPR003598">
    <property type="entry name" value="Ig_sub2"/>
</dbReference>
<evidence type="ECO:0000256" key="2">
    <source>
        <dbReference type="ARBA" id="ARBA00004624"/>
    </source>
</evidence>
<comment type="similarity">
    <text evidence="3">Belongs to the immunoglobulin superfamily. L1/neurofascin/NgCAM family.</text>
</comment>
<dbReference type="Pfam" id="PF07679">
    <property type="entry name" value="I-set"/>
    <property type="match status" value="2"/>
</dbReference>
<comment type="function">
    <text evidence="15">Neural cell adhesion molecule involved in the dynamics of cell adhesion and in the generation of transmembrane signals at tyrosine kinase receptors. During brain development, critical in multiple processes, including neuronal migration, axonal growth and fasciculation, and synaptogenesis. In the mature brain, plays a role in the dynamics of neuronal structure and function, including synaptic plasticity.</text>
</comment>
<feature type="region of interest" description="Disordered" evidence="18">
    <location>
        <begin position="689"/>
        <end position="718"/>
    </location>
</feature>
<dbReference type="SUPFAM" id="SSF48726">
    <property type="entry name" value="Immunoglobulin"/>
    <property type="match status" value="6"/>
</dbReference>
<evidence type="ECO:0000256" key="11">
    <source>
        <dbReference type="ARBA" id="ARBA00023157"/>
    </source>
</evidence>
<keyword evidence="5 19" id="KW-0812">Transmembrane</keyword>
<comment type="subunit">
    <text evidence="16">Interacts with SHTN1; the interaction occurs in axonal growth cones. Interacts with isoform 2 of BSG.</text>
</comment>
<keyword evidence="4" id="KW-1003">Cell membrane</keyword>
<dbReference type="FunFam" id="2.60.40.10:FF:000028">
    <property type="entry name" value="Neuronal cell adhesion molecule"/>
    <property type="match status" value="1"/>
</dbReference>
<dbReference type="InterPro" id="IPR013783">
    <property type="entry name" value="Ig-like_fold"/>
</dbReference>
<dbReference type="GeneTree" id="ENSGT00940000157024"/>
<dbReference type="FunFam" id="2.60.40.10:FF:000078">
    <property type="entry name" value="Neuronal cell adhesion molecule"/>
    <property type="match status" value="1"/>
</dbReference>
<dbReference type="InterPro" id="IPR007110">
    <property type="entry name" value="Ig-like_dom"/>
</dbReference>
<evidence type="ECO:0000256" key="4">
    <source>
        <dbReference type="ARBA" id="ARBA00022475"/>
    </source>
</evidence>
<feature type="domain" description="Fibronectin type-III" evidence="21">
    <location>
        <begin position="806"/>
        <end position="910"/>
    </location>
</feature>
<dbReference type="PROSITE" id="PS50853">
    <property type="entry name" value="FN3"/>
    <property type="match status" value="4"/>
</dbReference>
<feature type="domain" description="Ig-like" evidence="20">
    <location>
        <begin position="15"/>
        <end position="103"/>
    </location>
</feature>
<dbReference type="FunFam" id="2.60.40.10:FF:000005">
    <property type="entry name" value="Neuronal cell adhesion molecule"/>
    <property type="match status" value="1"/>
</dbReference>
<dbReference type="FunFam" id="2.60.40.10:FF:000347">
    <property type="entry name" value="Neuronal cell adhesion molecule"/>
    <property type="match status" value="1"/>
</dbReference>
<dbReference type="Proteomes" id="UP000265040">
    <property type="component" value="Chromosome 5"/>
</dbReference>
<dbReference type="FunFam" id="2.60.40.10:FF:000114">
    <property type="entry name" value="Neuronal cell adhesion molecule"/>
    <property type="match status" value="1"/>
</dbReference>
<keyword evidence="12" id="KW-0325">Glycoprotein</keyword>
<dbReference type="PROSITE" id="PS50835">
    <property type="entry name" value="IG_LIKE"/>
    <property type="match status" value="6"/>
</dbReference>
<feature type="domain" description="Ig-like" evidence="20">
    <location>
        <begin position="511"/>
        <end position="594"/>
    </location>
</feature>
<feature type="domain" description="Ig-like" evidence="20">
    <location>
        <begin position="425"/>
        <end position="507"/>
    </location>
</feature>
<evidence type="ECO:0000256" key="10">
    <source>
        <dbReference type="ARBA" id="ARBA00023136"/>
    </source>
</evidence>
<feature type="domain" description="Fibronectin type-III" evidence="21">
    <location>
        <begin position="608"/>
        <end position="703"/>
    </location>
</feature>
<evidence type="ECO:0000256" key="1">
    <source>
        <dbReference type="ARBA" id="ARBA00004251"/>
    </source>
</evidence>
<evidence type="ECO:0000256" key="8">
    <source>
        <dbReference type="ARBA" id="ARBA00022889"/>
    </source>
</evidence>
<feature type="domain" description="Ig-like" evidence="20">
    <location>
        <begin position="117"/>
        <end position="204"/>
    </location>
</feature>
<dbReference type="InterPro" id="IPR036179">
    <property type="entry name" value="Ig-like_dom_sf"/>
</dbReference>
<evidence type="ECO:0000256" key="17">
    <source>
        <dbReference type="ARBA" id="ARBA00074488"/>
    </source>
</evidence>
<dbReference type="GO" id="GO:0007411">
    <property type="term" value="P:axon guidance"/>
    <property type="evidence" value="ECO:0007669"/>
    <property type="project" value="TreeGrafter"/>
</dbReference>
<dbReference type="Ensembl" id="ENSATET00000060667.2">
    <property type="protein sequence ID" value="ENSATEP00000066279.1"/>
    <property type="gene ID" value="ENSATEG00000001477.3"/>
</dbReference>
<dbReference type="GO" id="GO:0030426">
    <property type="term" value="C:growth cone"/>
    <property type="evidence" value="ECO:0007669"/>
    <property type="project" value="UniProtKB-SubCell"/>
</dbReference>
<keyword evidence="7" id="KW-0677">Repeat</keyword>
<feature type="domain" description="Fibronectin type-III" evidence="21">
    <location>
        <begin position="914"/>
        <end position="1010"/>
    </location>
</feature>
<dbReference type="InterPro" id="IPR003599">
    <property type="entry name" value="Ig_sub"/>
</dbReference>
<proteinExistence type="inferred from homology"/>
<feature type="domain" description="Fibronectin type-III" evidence="21">
    <location>
        <begin position="708"/>
        <end position="801"/>
    </location>
</feature>
<dbReference type="GO" id="GO:0005886">
    <property type="term" value="C:plasma membrane"/>
    <property type="evidence" value="ECO:0007669"/>
    <property type="project" value="UniProtKB-SubCell"/>
</dbReference>
<reference evidence="22" key="3">
    <citation type="submission" date="2025-09" db="UniProtKB">
        <authorList>
            <consortium name="Ensembl"/>
        </authorList>
    </citation>
    <scope>IDENTIFICATION</scope>
</reference>
<feature type="transmembrane region" description="Helical" evidence="19">
    <location>
        <begin position="1197"/>
        <end position="1218"/>
    </location>
</feature>
<dbReference type="InterPro" id="IPR013098">
    <property type="entry name" value="Ig_I-set"/>
</dbReference>
<keyword evidence="23" id="KW-1185">Reference proteome</keyword>
<dbReference type="FunFam" id="2.60.40.10:FF:000057">
    <property type="entry name" value="neural cell adhesion molecule L1"/>
    <property type="match status" value="1"/>
</dbReference>
<organism evidence="22 23">
    <name type="scientific">Anabas testudineus</name>
    <name type="common">Climbing perch</name>
    <name type="synonym">Anthias testudineus</name>
    <dbReference type="NCBI Taxonomy" id="64144"/>
    <lineage>
        <taxon>Eukaryota</taxon>
        <taxon>Metazoa</taxon>
        <taxon>Chordata</taxon>
        <taxon>Craniata</taxon>
        <taxon>Vertebrata</taxon>
        <taxon>Euteleostomi</taxon>
        <taxon>Actinopterygii</taxon>
        <taxon>Neopterygii</taxon>
        <taxon>Teleostei</taxon>
        <taxon>Neoteleostei</taxon>
        <taxon>Acanthomorphata</taxon>
        <taxon>Anabantaria</taxon>
        <taxon>Anabantiformes</taxon>
        <taxon>Anabantoidei</taxon>
        <taxon>Anabantidae</taxon>
        <taxon>Anabas</taxon>
    </lineage>
</organism>
<dbReference type="FunFam" id="2.60.40.10:FF:000100">
    <property type="entry name" value="Neuronal cell adhesion molecule a"/>
    <property type="match status" value="1"/>
</dbReference>
<dbReference type="PANTHER" id="PTHR44170">
    <property type="entry name" value="PROTEIN SIDEKICK"/>
    <property type="match status" value="1"/>
</dbReference>
<dbReference type="InterPro" id="IPR026965">
    <property type="entry name" value="NFASC_Ig-like"/>
</dbReference>
<dbReference type="GO" id="GO:0098632">
    <property type="term" value="F:cell-cell adhesion mediator activity"/>
    <property type="evidence" value="ECO:0007669"/>
    <property type="project" value="TreeGrafter"/>
</dbReference>
<dbReference type="FunFam" id="2.60.40.10:FF:000038">
    <property type="entry name" value="Neuronal cell adhesion molecule"/>
    <property type="match status" value="1"/>
</dbReference>
<dbReference type="FunFam" id="2.60.40.10:FF:000238">
    <property type="entry name" value="Neuronal cell adhesion molecule"/>
    <property type="match status" value="1"/>
</dbReference>
<feature type="region of interest" description="Disordered" evidence="18">
    <location>
        <begin position="1229"/>
        <end position="1326"/>
    </location>
</feature>
<dbReference type="SMART" id="SM00408">
    <property type="entry name" value="IGc2"/>
    <property type="match status" value="5"/>
</dbReference>
<evidence type="ECO:0000259" key="20">
    <source>
        <dbReference type="PROSITE" id="PS50835"/>
    </source>
</evidence>
<feature type="domain" description="Ig-like" evidence="20">
    <location>
        <begin position="234"/>
        <end position="322"/>
    </location>
</feature>
<evidence type="ECO:0000256" key="16">
    <source>
        <dbReference type="ARBA" id="ARBA00063896"/>
    </source>
</evidence>
<comment type="subcellular location">
    <subcellularLocation>
        <location evidence="1">Cell membrane</location>
        <topology evidence="1">Single-pass type I membrane protein</topology>
    </subcellularLocation>
    <subcellularLocation>
        <location evidence="2">Cell projection</location>
        <location evidence="2">Growth cone</location>
    </subcellularLocation>
</comment>
<dbReference type="CDD" id="cd00063">
    <property type="entry name" value="FN3"/>
    <property type="match status" value="5"/>
</dbReference>
<dbReference type="SMART" id="SM00409">
    <property type="entry name" value="IG"/>
    <property type="match status" value="6"/>
</dbReference>